<dbReference type="AlphaFoldDB" id="A0A1E4T953"/>
<dbReference type="PANTHER" id="PTHR21210:SF0">
    <property type="entry name" value="TRNA (URACIL-O(2)-)-METHYLTRANSFERASE-RELATED"/>
    <property type="match status" value="1"/>
</dbReference>
<dbReference type="GO" id="GO:0141101">
    <property type="term" value="F:tRNA(Ser) (uridine(44)-2'-O-)-methyltransferase activity"/>
    <property type="evidence" value="ECO:0007669"/>
    <property type="project" value="UniProtKB-EC"/>
</dbReference>
<evidence type="ECO:0000256" key="1">
    <source>
        <dbReference type="ARBA" id="ARBA00004496"/>
    </source>
</evidence>
<evidence type="ECO:0000313" key="14">
    <source>
        <dbReference type="Proteomes" id="UP000094801"/>
    </source>
</evidence>
<evidence type="ECO:0000256" key="6">
    <source>
        <dbReference type="ARBA" id="ARBA00022603"/>
    </source>
</evidence>
<proteinExistence type="inferred from homology"/>
<dbReference type="EC" id="2.1.1.211" evidence="3 11"/>
<comment type="catalytic activity">
    <reaction evidence="10 11">
        <text>uridine(44) in tRNA(Ser) + S-adenosyl-L-methionine = 2'-O-methyluridine(44) in tRNA(Ser) + S-adenosyl-L-homocysteine + H(+)</text>
        <dbReference type="Rhea" id="RHEA:43100"/>
        <dbReference type="Rhea" id="RHEA-COMP:10339"/>
        <dbReference type="Rhea" id="RHEA-COMP:10340"/>
        <dbReference type="ChEBI" id="CHEBI:15378"/>
        <dbReference type="ChEBI" id="CHEBI:57856"/>
        <dbReference type="ChEBI" id="CHEBI:59789"/>
        <dbReference type="ChEBI" id="CHEBI:65315"/>
        <dbReference type="ChEBI" id="CHEBI:74478"/>
        <dbReference type="EC" id="2.1.1.211"/>
    </reaction>
</comment>
<evidence type="ECO:0000256" key="12">
    <source>
        <dbReference type="SAM" id="MobiDB-lite"/>
    </source>
</evidence>
<dbReference type="GO" id="GO:0030488">
    <property type="term" value="P:tRNA methylation"/>
    <property type="evidence" value="ECO:0007669"/>
    <property type="project" value="UniProtKB-UniRule"/>
</dbReference>
<name>A0A1E4T953_9ASCO</name>
<evidence type="ECO:0000256" key="8">
    <source>
        <dbReference type="ARBA" id="ARBA00022691"/>
    </source>
</evidence>
<dbReference type="OrthoDB" id="10047021at2759"/>
<feature type="compositionally biased region" description="Polar residues" evidence="12">
    <location>
        <begin position="14"/>
        <end position="35"/>
    </location>
</feature>
<dbReference type="GO" id="GO:0005737">
    <property type="term" value="C:cytoplasm"/>
    <property type="evidence" value="ECO:0007669"/>
    <property type="project" value="UniProtKB-SubCell"/>
</dbReference>
<feature type="region of interest" description="Disordered" evidence="12">
    <location>
        <begin position="1"/>
        <end position="83"/>
    </location>
</feature>
<keyword evidence="8 11" id="KW-0949">S-adenosyl-L-methionine</keyword>
<dbReference type="EMBL" id="KV453847">
    <property type="protein sequence ID" value="ODV88274.1"/>
    <property type="molecule type" value="Genomic_DNA"/>
</dbReference>
<evidence type="ECO:0000256" key="2">
    <source>
        <dbReference type="ARBA" id="ARBA00009056"/>
    </source>
</evidence>
<evidence type="ECO:0000256" key="10">
    <source>
        <dbReference type="ARBA" id="ARBA00047957"/>
    </source>
</evidence>
<evidence type="ECO:0000256" key="4">
    <source>
        <dbReference type="ARBA" id="ARBA00017788"/>
    </source>
</evidence>
<sequence length="648" mass="74290">MSPASASELEEQNKTATMVNNSEPQTATESESQPILTEKTIEQEKKTQKNRSSHKRDKDTTPPLKWSEQPKRNLESTLKPNEIPNIRDRESALGKEWCGIFEIDVEFKLHHYITAMSHLIENPNINSTVILRADIMKEFKYVYNENSDEPTVETYINENPEELLLNNSNNNDSTDIIKEEERILTRNLDDLEIKKVPLSEDFKPSIEIVRRMIPRNPSKDYIINQTCLILNNSKENSTLIVYTPHISNPEEVPFYLPEVQSIGLLYQNNKLSIHYLPFPNQSVSFFKELNPTERAIRIAYRLLNTAKKHSNGVMNGYQKRVNHDLVVSKVSFQDRYIALKQKYAKTLVDNWCESTDPRKHVFEDIAIAAFLIEFWNTIYESKESFEFRDLGCGNGLLVHILIMEGYRGIGIDARARKSWLTYPADVQARLKEQVIIPAVLLRPHPAIRSTQPHQLDNGLVFKVPLKPKPQHQGNSKPETQSAQFPANKVQMVECYTSAELLSSPQVNTTEFPKNTFIIGNHSDELTCWIPLFGYPFIVIPCCSHNLNGEKARYASNKHMQASNKSTSYSSNSRYASLVDHVEEIATTFGWKVEREMLRIPSTRNAAVIGYQSNNFPGKSIYEIMAMEGGADRWVENTMALMKKPPRDH</sequence>
<comment type="similarity">
    <text evidence="2 11">Belongs to the TRM44 family.</text>
</comment>
<comment type="subcellular location">
    <subcellularLocation>
        <location evidence="1 11">Cytoplasm</location>
    </subcellularLocation>
</comment>
<dbReference type="PANTHER" id="PTHR21210">
    <property type="entry name" value="TRNA (URACIL-O(2)-)-METHYLTRANSFERASE-RELATED"/>
    <property type="match status" value="1"/>
</dbReference>
<dbReference type="STRING" id="983967.A0A1E4T953"/>
<protein>
    <recommendedName>
        <fullName evidence="4 11">tRNA (uracil-O(2)-)-methyltransferase</fullName>
        <ecNumber evidence="3 11">2.1.1.211</ecNumber>
    </recommendedName>
</protein>
<gene>
    <name evidence="13" type="ORF">CANARDRAFT_26433</name>
</gene>
<keyword evidence="7 11" id="KW-0808">Transferase</keyword>
<dbReference type="Pfam" id="PF07757">
    <property type="entry name" value="AdoMet_MTase"/>
    <property type="match status" value="1"/>
</dbReference>
<keyword evidence="6 11" id="KW-0489">Methyltransferase</keyword>
<evidence type="ECO:0000256" key="11">
    <source>
        <dbReference type="RuleBase" id="RU368004"/>
    </source>
</evidence>
<dbReference type="Proteomes" id="UP000094801">
    <property type="component" value="Unassembled WGS sequence"/>
</dbReference>
<keyword evidence="9 11" id="KW-0819">tRNA processing</keyword>
<evidence type="ECO:0000256" key="9">
    <source>
        <dbReference type="ARBA" id="ARBA00022694"/>
    </source>
</evidence>
<comment type="function">
    <text evidence="11">Adenosyl-L-methionine (AdoMet)-dependent tRNA (uracil-O(2)-)-methyltransferase.</text>
</comment>
<evidence type="ECO:0000256" key="7">
    <source>
        <dbReference type="ARBA" id="ARBA00022679"/>
    </source>
</evidence>
<organism evidence="13 14">
    <name type="scientific">[Candida] arabinofermentans NRRL YB-2248</name>
    <dbReference type="NCBI Taxonomy" id="983967"/>
    <lineage>
        <taxon>Eukaryota</taxon>
        <taxon>Fungi</taxon>
        <taxon>Dikarya</taxon>
        <taxon>Ascomycota</taxon>
        <taxon>Saccharomycotina</taxon>
        <taxon>Pichiomycetes</taxon>
        <taxon>Pichiales</taxon>
        <taxon>Pichiaceae</taxon>
        <taxon>Ogataea</taxon>
        <taxon>Ogataea/Candida clade</taxon>
    </lineage>
</organism>
<evidence type="ECO:0000256" key="5">
    <source>
        <dbReference type="ARBA" id="ARBA00022490"/>
    </source>
</evidence>
<evidence type="ECO:0000313" key="13">
    <source>
        <dbReference type="EMBL" id="ODV88274.1"/>
    </source>
</evidence>
<keyword evidence="5 11" id="KW-0963">Cytoplasm</keyword>
<reference evidence="14" key="1">
    <citation type="submission" date="2016-04" db="EMBL/GenBank/DDBJ databases">
        <title>Comparative genomics of biotechnologically important yeasts.</title>
        <authorList>
            <consortium name="DOE Joint Genome Institute"/>
            <person name="Riley R."/>
            <person name="Haridas S."/>
            <person name="Wolfe K.H."/>
            <person name="Lopes M.R."/>
            <person name="Hittinger C.T."/>
            <person name="Goker M."/>
            <person name="Salamov A."/>
            <person name="Wisecaver J."/>
            <person name="Long T.M."/>
            <person name="Aerts A.L."/>
            <person name="Barry K."/>
            <person name="Choi C."/>
            <person name="Clum A."/>
            <person name="Coughlan A.Y."/>
            <person name="Deshpande S."/>
            <person name="Douglass A.P."/>
            <person name="Hanson S.J."/>
            <person name="Klenk H.-P."/>
            <person name="Labutti K."/>
            <person name="Lapidus A."/>
            <person name="Lindquist E."/>
            <person name="Lipzen A."/>
            <person name="Meier-Kolthoff J.P."/>
            <person name="Ohm R.A."/>
            <person name="Otillar R.P."/>
            <person name="Pangilinan J."/>
            <person name="Peng Y."/>
            <person name="Rokas A."/>
            <person name="Rosa C.A."/>
            <person name="Scheuner C."/>
            <person name="Sibirny A.A."/>
            <person name="Slot J.C."/>
            <person name="Stielow J.B."/>
            <person name="Sun H."/>
            <person name="Kurtzman C.P."/>
            <person name="Blackwell M."/>
            <person name="Grigoriev I.V."/>
            <person name="Jeffries T.W."/>
        </authorList>
    </citation>
    <scope>NUCLEOTIDE SEQUENCE [LARGE SCALE GENOMIC DNA]</scope>
    <source>
        <strain evidence="14">NRRL YB-2248</strain>
    </source>
</reference>
<dbReference type="InterPro" id="IPR011671">
    <property type="entry name" value="tRNA_uracil_MeTrfase"/>
</dbReference>
<evidence type="ECO:0000256" key="3">
    <source>
        <dbReference type="ARBA" id="ARBA00012795"/>
    </source>
</evidence>
<keyword evidence="14" id="KW-1185">Reference proteome</keyword>
<accession>A0A1E4T953</accession>